<comment type="caution">
    <text evidence="8">The sequence shown here is derived from an EMBL/GenBank/DDBJ whole genome shotgun (WGS) entry which is preliminary data.</text>
</comment>
<feature type="compositionally biased region" description="Low complexity" evidence="6">
    <location>
        <begin position="455"/>
        <end position="477"/>
    </location>
</feature>
<accession>A0AAW1NQW9</accession>
<keyword evidence="4" id="KW-0238">DNA-binding</keyword>
<proteinExistence type="predicted"/>
<gene>
    <name evidence="8" type="ORF">WJX73_010416</name>
</gene>
<evidence type="ECO:0000256" key="3">
    <source>
        <dbReference type="ARBA" id="ARBA00022833"/>
    </source>
</evidence>
<dbReference type="GO" id="GO:0003677">
    <property type="term" value="F:DNA binding"/>
    <property type="evidence" value="ECO:0007669"/>
    <property type="project" value="UniProtKB-KW"/>
</dbReference>
<evidence type="ECO:0000256" key="4">
    <source>
        <dbReference type="ARBA" id="ARBA00023125"/>
    </source>
</evidence>
<evidence type="ECO:0000256" key="5">
    <source>
        <dbReference type="PROSITE-ProRule" id="PRU00723"/>
    </source>
</evidence>
<feature type="region of interest" description="Disordered" evidence="6">
    <location>
        <begin position="141"/>
        <end position="221"/>
    </location>
</feature>
<dbReference type="Pfam" id="PF25512">
    <property type="entry name" value="zf-CCCH_AtC3H23"/>
    <property type="match status" value="1"/>
</dbReference>
<keyword evidence="2 5" id="KW-0863">Zinc-finger</keyword>
<dbReference type="EMBL" id="JALJOQ010000232">
    <property type="protein sequence ID" value="KAK9788167.1"/>
    <property type="molecule type" value="Genomic_DNA"/>
</dbReference>
<dbReference type="InterPro" id="IPR057444">
    <property type="entry name" value="Znf-CCCH_AtC3H23-like"/>
</dbReference>
<feature type="region of interest" description="Disordered" evidence="6">
    <location>
        <begin position="419"/>
        <end position="539"/>
    </location>
</feature>
<dbReference type="PANTHER" id="PTHR14493:SF50">
    <property type="entry name" value="RING FINGER PROTEIN UNKEMPT"/>
    <property type="match status" value="1"/>
</dbReference>
<feature type="region of interest" description="Disordered" evidence="6">
    <location>
        <begin position="264"/>
        <end position="386"/>
    </location>
</feature>
<dbReference type="InterPro" id="IPR000571">
    <property type="entry name" value="Znf_CCCH"/>
</dbReference>
<reference evidence="8 9" key="1">
    <citation type="journal article" date="2024" name="Nat. Commun.">
        <title>Phylogenomics reveals the evolutionary origins of lichenization in chlorophyte algae.</title>
        <authorList>
            <person name="Puginier C."/>
            <person name="Libourel C."/>
            <person name="Otte J."/>
            <person name="Skaloud P."/>
            <person name="Haon M."/>
            <person name="Grisel S."/>
            <person name="Petersen M."/>
            <person name="Berrin J.G."/>
            <person name="Delaux P.M."/>
            <person name="Dal Grande F."/>
            <person name="Keller J."/>
        </authorList>
    </citation>
    <scope>NUCLEOTIDE SEQUENCE [LARGE SCALE GENOMIC DNA]</scope>
    <source>
        <strain evidence="8 9">SAG 2036</strain>
    </source>
</reference>
<keyword evidence="1 5" id="KW-0479">Metal-binding</keyword>
<dbReference type="Proteomes" id="UP001465755">
    <property type="component" value="Unassembled WGS sequence"/>
</dbReference>
<feature type="compositionally biased region" description="Polar residues" evidence="6">
    <location>
        <begin position="437"/>
        <end position="454"/>
    </location>
</feature>
<dbReference type="PROSITE" id="PS50103">
    <property type="entry name" value="ZF_C3H1"/>
    <property type="match status" value="1"/>
</dbReference>
<feature type="compositionally biased region" description="Polar residues" evidence="6">
    <location>
        <begin position="170"/>
        <end position="184"/>
    </location>
</feature>
<evidence type="ECO:0000313" key="9">
    <source>
        <dbReference type="Proteomes" id="UP001465755"/>
    </source>
</evidence>
<evidence type="ECO:0000256" key="2">
    <source>
        <dbReference type="ARBA" id="ARBA00022771"/>
    </source>
</evidence>
<evidence type="ECO:0000259" key="7">
    <source>
        <dbReference type="PROSITE" id="PS50103"/>
    </source>
</evidence>
<evidence type="ECO:0000313" key="8">
    <source>
        <dbReference type="EMBL" id="KAK9788167.1"/>
    </source>
</evidence>
<protein>
    <recommendedName>
        <fullName evidence="7">C3H1-type domain-containing protein</fullName>
    </recommendedName>
</protein>
<name>A0AAW1NQW9_9CHLO</name>
<organism evidence="8 9">
    <name type="scientific">Symbiochloris irregularis</name>
    <dbReference type="NCBI Taxonomy" id="706552"/>
    <lineage>
        <taxon>Eukaryota</taxon>
        <taxon>Viridiplantae</taxon>
        <taxon>Chlorophyta</taxon>
        <taxon>core chlorophytes</taxon>
        <taxon>Trebouxiophyceae</taxon>
        <taxon>Trebouxiales</taxon>
        <taxon>Trebouxiaceae</taxon>
        <taxon>Symbiochloris</taxon>
    </lineage>
</organism>
<evidence type="ECO:0000256" key="6">
    <source>
        <dbReference type="SAM" id="MobiDB-lite"/>
    </source>
</evidence>
<evidence type="ECO:0000256" key="1">
    <source>
        <dbReference type="ARBA" id="ARBA00022723"/>
    </source>
</evidence>
<feature type="compositionally biased region" description="Low complexity" evidence="6">
    <location>
        <begin position="264"/>
        <end position="284"/>
    </location>
</feature>
<dbReference type="GO" id="GO:0008270">
    <property type="term" value="F:zinc ion binding"/>
    <property type="evidence" value="ECO:0007669"/>
    <property type="project" value="UniProtKB-KW"/>
</dbReference>
<dbReference type="Gene3D" id="3.30.1370.210">
    <property type="match status" value="1"/>
</dbReference>
<feature type="domain" description="C3H1-type" evidence="7">
    <location>
        <begin position="76"/>
        <end position="104"/>
    </location>
</feature>
<keyword evidence="9" id="KW-1185">Reference proteome</keyword>
<feature type="zinc finger region" description="C3H1-type" evidence="5">
    <location>
        <begin position="76"/>
        <end position="104"/>
    </location>
</feature>
<sequence length="670" mass="71162">MEAADDALERYRNIEVPTGPWEEDENEDCAAYHSDVFRMFLMKILPCYKRYCHDWTICPFAHPGEKARRRDPRTINYAGIACPEMKRANACRRGSSCPYAHTVFEYWLHPSRYRTQMCKDGAACQRRVCFFAHNAAELRSTGTKASSAGAEGSSAEDLEAAGEAALARSPTATSEALTDAQGLQQGHVATGSSFSSDESPAAAARSTPGAPGTSGSLPLEQGAEDYVRVRDMAGALVNMRDSKGESATAVDLNEVIDMLSSLLRGGGTSSEAASGSAETGASSTPRRRPSDQQLAPSKSSPQMSAQGSATRPPQASRSRSGRAPAQAPKHRRGGAALQNPRGMVSRRSSGGTTGLFPGRGEGDILASGPLPLPHEITEPPPPNALIRSAPHLEQERSLHAFPESEDSDELSERMHMLSTHMAPSQHPANLARRLQAHRQSQSARTTAEASQEALQWQQRMQQPPQQPGAQLTPQQMQILARANTQPSSQLMMQMSPQTSAHAPGTRQSSLGGSQQLHPVYSAPSHTGGPPPAPTHSHALDTFLSGSIGQAPAGPTDFATLRTLSAAMQLQGYGGSPGSGLIDPAMAQLPGSGLTAHHQQLQQLMQQYGGSPQLLSTMLPGSAQPRGVEAPAYGGPSEGLHQGLRTDPDALSLPPRGPSFDGSQGHGQYWQ</sequence>
<feature type="compositionally biased region" description="Polar residues" evidence="6">
    <location>
        <begin position="291"/>
        <end position="318"/>
    </location>
</feature>
<dbReference type="PANTHER" id="PTHR14493">
    <property type="entry name" value="UNKEMPT FAMILY MEMBER"/>
    <property type="match status" value="1"/>
</dbReference>
<feature type="region of interest" description="Disordered" evidence="6">
    <location>
        <begin position="617"/>
        <end position="670"/>
    </location>
</feature>
<dbReference type="AlphaFoldDB" id="A0AAW1NQW9"/>
<keyword evidence="3 5" id="KW-0862">Zinc</keyword>
<feature type="compositionally biased region" description="Polar residues" evidence="6">
    <location>
        <begin position="482"/>
        <end position="516"/>
    </location>
</feature>
<dbReference type="InterPro" id="IPR045234">
    <property type="entry name" value="Unkempt-like"/>
</dbReference>